<evidence type="ECO:0000256" key="3">
    <source>
        <dbReference type="ARBA" id="ARBA00023163"/>
    </source>
</evidence>
<keyword evidence="6" id="KW-1185">Reference proteome</keyword>
<evidence type="ECO:0000259" key="4">
    <source>
        <dbReference type="PROSITE" id="PS01124"/>
    </source>
</evidence>
<comment type="caution">
    <text evidence="5">The sequence shown here is derived from an EMBL/GenBank/DDBJ whole genome shotgun (WGS) entry which is preliminary data.</text>
</comment>
<keyword evidence="1" id="KW-0805">Transcription regulation</keyword>
<keyword evidence="3" id="KW-0804">Transcription</keyword>
<dbReference type="SMART" id="SM00342">
    <property type="entry name" value="HTH_ARAC"/>
    <property type="match status" value="1"/>
</dbReference>
<dbReference type="PROSITE" id="PS01124">
    <property type="entry name" value="HTH_ARAC_FAMILY_2"/>
    <property type="match status" value="1"/>
</dbReference>
<name>A0A5C5ZK74_9BACT</name>
<dbReference type="EMBL" id="SJPQ01000003">
    <property type="protein sequence ID" value="TWT87620.1"/>
    <property type="molecule type" value="Genomic_DNA"/>
</dbReference>
<dbReference type="InterPro" id="IPR018062">
    <property type="entry name" value="HTH_AraC-typ_CS"/>
</dbReference>
<reference evidence="5 6" key="1">
    <citation type="submission" date="2019-02" db="EMBL/GenBank/DDBJ databases">
        <title>Deep-cultivation of Planctomycetes and their phenomic and genomic characterization uncovers novel biology.</title>
        <authorList>
            <person name="Wiegand S."/>
            <person name="Jogler M."/>
            <person name="Boedeker C."/>
            <person name="Pinto D."/>
            <person name="Vollmers J."/>
            <person name="Rivas-Marin E."/>
            <person name="Kohn T."/>
            <person name="Peeters S.H."/>
            <person name="Heuer A."/>
            <person name="Rast P."/>
            <person name="Oberbeckmann S."/>
            <person name="Bunk B."/>
            <person name="Jeske O."/>
            <person name="Meyerdierks A."/>
            <person name="Storesund J.E."/>
            <person name="Kallscheuer N."/>
            <person name="Luecker S."/>
            <person name="Lage O.M."/>
            <person name="Pohl T."/>
            <person name="Merkel B.J."/>
            <person name="Hornburger P."/>
            <person name="Mueller R.-W."/>
            <person name="Bruemmer F."/>
            <person name="Labrenz M."/>
            <person name="Spormann A.M."/>
            <person name="Op Den Camp H."/>
            <person name="Overmann J."/>
            <person name="Amann R."/>
            <person name="Jetten M.S.M."/>
            <person name="Mascher T."/>
            <person name="Medema M.H."/>
            <person name="Devos D.P."/>
            <person name="Kaster A.-K."/>
            <person name="Ovreas L."/>
            <person name="Rohde M."/>
            <person name="Galperin M.Y."/>
            <person name="Jogler C."/>
        </authorList>
    </citation>
    <scope>NUCLEOTIDE SEQUENCE [LARGE SCALE GENOMIC DNA]</scope>
    <source>
        <strain evidence="5 6">Mal64</strain>
    </source>
</reference>
<dbReference type="SUPFAM" id="SSF53822">
    <property type="entry name" value="Periplasmic binding protein-like I"/>
    <property type="match status" value="1"/>
</dbReference>
<organism evidence="5 6">
    <name type="scientific">Pseudobythopirellula maris</name>
    <dbReference type="NCBI Taxonomy" id="2527991"/>
    <lineage>
        <taxon>Bacteria</taxon>
        <taxon>Pseudomonadati</taxon>
        <taxon>Planctomycetota</taxon>
        <taxon>Planctomycetia</taxon>
        <taxon>Pirellulales</taxon>
        <taxon>Lacipirellulaceae</taxon>
        <taxon>Pseudobythopirellula</taxon>
    </lineage>
</organism>
<dbReference type="PANTHER" id="PTHR30146:SF24">
    <property type="entry name" value="XYLOSE OPERON REGULATORY PROTEIN"/>
    <property type="match status" value="1"/>
</dbReference>
<sequence>MNQIVATETKIPARAATPHRAATQQRVALLIDTATTWGAGLIEGIADYAKANRRNWLFSFEPRGKYDRLLLPDGWRGDGVIARITHPGLAEQLIKRKMPAVNVSWFRYGGNIIPRCSCDEAAAAQMAARYFFDNGYRQFAYCASTLRPSYHDRLGDAFAEEIARSGFPCERFDPDHDRFEKLDSEQQLGELSRWLEGLPRPIALLAFDTIQGRQVTEACSQSGLSVPDDIAVLGGEHDELCSRISSPQLSGVDQSPQEVGARAAEMLDQLMAGQTLKDSNVGLPPKRIITRLSTDKVAIQDDMLAAAILFIRRHFANELRIRDILHEIPLSRRALEIGFRRHLGRTPRDEIRRIRVQKAQELLCDTDWPITRIATACGFDRPELLTRAFRRELKATPSEFRRRVTQGLAKR</sequence>
<proteinExistence type="predicted"/>
<dbReference type="Gene3D" id="3.40.50.2300">
    <property type="match status" value="2"/>
</dbReference>
<dbReference type="Proteomes" id="UP000315440">
    <property type="component" value="Unassembled WGS sequence"/>
</dbReference>
<dbReference type="PROSITE" id="PS00041">
    <property type="entry name" value="HTH_ARAC_FAMILY_1"/>
    <property type="match status" value="1"/>
</dbReference>
<dbReference type="AlphaFoldDB" id="A0A5C5ZK74"/>
<feature type="domain" description="HTH araC/xylS-type" evidence="4">
    <location>
        <begin position="305"/>
        <end position="403"/>
    </location>
</feature>
<evidence type="ECO:0000313" key="5">
    <source>
        <dbReference type="EMBL" id="TWT87620.1"/>
    </source>
</evidence>
<dbReference type="InterPro" id="IPR046335">
    <property type="entry name" value="LacI/GalR-like_sensor"/>
</dbReference>
<dbReference type="GO" id="GO:0000976">
    <property type="term" value="F:transcription cis-regulatory region binding"/>
    <property type="evidence" value="ECO:0007669"/>
    <property type="project" value="TreeGrafter"/>
</dbReference>
<protein>
    <submittedName>
        <fullName evidence="5">Xylose operon regulatory protein</fullName>
    </submittedName>
</protein>
<dbReference type="InterPro" id="IPR018060">
    <property type="entry name" value="HTH_AraC"/>
</dbReference>
<dbReference type="Pfam" id="PF12833">
    <property type="entry name" value="HTH_18"/>
    <property type="match status" value="1"/>
</dbReference>
<dbReference type="InterPro" id="IPR009057">
    <property type="entry name" value="Homeodomain-like_sf"/>
</dbReference>
<dbReference type="Pfam" id="PF13377">
    <property type="entry name" value="Peripla_BP_3"/>
    <property type="match status" value="1"/>
</dbReference>
<dbReference type="SUPFAM" id="SSF46689">
    <property type="entry name" value="Homeodomain-like"/>
    <property type="match status" value="1"/>
</dbReference>
<dbReference type="PANTHER" id="PTHR30146">
    <property type="entry name" value="LACI-RELATED TRANSCRIPTIONAL REPRESSOR"/>
    <property type="match status" value="1"/>
</dbReference>
<evidence type="ECO:0000313" key="6">
    <source>
        <dbReference type="Proteomes" id="UP000315440"/>
    </source>
</evidence>
<accession>A0A5C5ZK74</accession>
<dbReference type="GO" id="GO:0003700">
    <property type="term" value="F:DNA-binding transcription factor activity"/>
    <property type="evidence" value="ECO:0007669"/>
    <property type="project" value="InterPro"/>
</dbReference>
<dbReference type="CDD" id="cd01543">
    <property type="entry name" value="PBP1_XylR"/>
    <property type="match status" value="1"/>
</dbReference>
<gene>
    <name evidence="5" type="primary">xylR_8</name>
    <name evidence="5" type="ORF">Mal64_31620</name>
</gene>
<evidence type="ECO:0000256" key="1">
    <source>
        <dbReference type="ARBA" id="ARBA00023015"/>
    </source>
</evidence>
<keyword evidence="2" id="KW-0238">DNA-binding</keyword>
<dbReference type="InterPro" id="IPR028082">
    <property type="entry name" value="Peripla_BP_I"/>
</dbReference>
<dbReference type="Gene3D" id="1.10.10.60">
    <property type="entry name" value="Homeodomain-like"/>
    <property type="match status" value="1"/>
</dbReference>
<evidence type="ECO:0000256" key="2">
    <source>
        <dbReference type="ARBA" id="ARBA00023125"/>
    </source>
</evidence>